<dbReference type="InterPro" id="IPR018161">
    <property type="entry name" value="Wnt_CS"/>
</dbReference>
<keyword evidence="7" id="KW-1015">Disulfide bond</keyword>
<keyword evidence="4" id="KW-0964">Secreted</keyword>
<dbReference type="Pfam" id="PF00110">
    <property type="entry name" value="wnt"/>
    <property type="match status" value="1"/>
</dbReference>
<dbReference type="GO" id="GO:0030182">
    <property type="term" value="P:neuron differentiation"/>
    <property type="evidence" value="ECO:0007669"/>
    <property type="project" value="TreeGrafter"/>
</dbReference>
<dbReference type="Proteomes" id="UP000678499">
    <property type="component" value="Unassembled WGS sequence"/>
</dbReference>
<evidence type="ECO:0000256" key="2">
    <source>
        <dbReference type="ARBA" id="ARBA00005683"/>
    </source>
</evidence>
<keyword evidence="8" id="KW-0325">Glycoprotein</keyword>
<dbReference type="InterPro" id="IPR005817">
    <property type="entry name" value="Wnt"/>
</dbReference>
<dbReference type="AlphaFoldDB" id="A0A7R9C2D6"/>
<keyword evidence="11" id="KW-0732">Signal</keyword>
<evidence type="ECO:0000256" key="8">
    <source>
        <dbReference type="ARBA" id="ARBA00023180"/>
    </source>
</evidence>
<dbReference type="PRINTS" id="PR01349">
    <property type="entry name" value="WNTPROTEIN"/>
</dbReference>
<keyword evidence="9" id="KW-0449">Lipoprotein</keyword>
<dbReference type="EMBL" id="CAJPEX010009300">
    <property type="protein sequence ID" value="CAG0924850.1"/>
    <property type="molecule type" value="Genomic_DNA"/>
</dbReference>
<dbReference type="GO" id="GO:0060070">
    <property type="term" value="P:canonical Wnt signaling pathway"/>
    <property type="evidence" value="ECO:0007669"/>
    <property type="project" value="TreeGrafter"/>
</dbReference>
<dbReference type="PANTHER" id="PTHR12027">
    <property type="entry name" value="WNT RELATED"/>
    <property type="match status" value="1"/>
</dbReference>
<evidence type="ECO:0000313" key="12">
    <source>
        <dbReference type="EMBL" id="CAD7284698.1"/>
    </source>
</evidence>
<dbReference type="PANTHER" id="PTHR12027:SF77">
    <property type="entry name" value="PROTEIN WNT-5"/>
    <property type="match status" value="1"/>
</dbReference>
<evidence type="ECO:0000256" key="9">
    <source>
        <dbReference type="ARBA" id="ARBA00023288"/>
    </source>
</evidence>
<dbReference type="PROSITE" id="PS00246">
    <property type="entry name" value="WNT1"/>
    <property type="match status" value="1"/>
</dbReference>
<feature type="non-terminal residue" evidence="12">
    <location>
        <position position="1"/>
    </location>
</feature>
<dbReference type="EMBL" id="OA891337">
    <property type="protein sequence ID" value="CAD7284698.1"/>
    <property type="molecule type" value="Genomic_DNA"/>
</dbReference>
<name>A0A7R9C2D6_9CRUS</name>
<evidence type="ECO:0000313" key="13">
    <source>
        <dbReference type="Proteomes" id="UP000678499"/>
    </source>
</evidence>
<feature type="non-terminal residue" evidence="12">
    <location>
        <position position="206"/>
    </location>
</feature>
<accession>A0A7R9C2D6</accession>
<keyword evidence="5" id="KW-0272">Extracellular matrix</keyword>
<dbReference type="GO" id="GO:0045165">
    <property type="term" value="P:cell fate commitment"/>
    <property type="evidence" value="ECO:0007669"/>
    <property type="project" value="TreeGrafter"/>
</dbReference>
<dbReference type="GO" id="GO:0005125">
    <property type="term" value="F:cytokine activity"/>
    <property type="evidence" value="ECO:0007669"/>
    <property type="project" value="TreeGrafter"/>
</dbReference>
<dbReference type="GO" id="GO:0005109">
    <property type="term" value="F:frizzled binding"/>
    <property type="evidence" value="ECO:0007669"/>
    <property type="project" value="TreeGrafter"/>
</dbReference>
<evidence type="ECO:0000256" key="10">
    <source>
        <dbReference type="RuleBase" id="RU003500"/>
    </source>
</evidence>
<reference evidence="12" key="1">
    <citation type="submission" date="2020-11" db="EMBL/GenBank/DDBJ databases">
        <authorList>
            <person name="Tran Van P."/>
        </authorList>
    </citation>
    <scope>NUCLEOTIDE SEQUENCE</scope>
</reference>
<keyword evidence="3 10" id="KW-0217">Developmental protein</keyword>
<keyword evidence="6 10" id="KW-0879">Wnt signaling pathway</keyword>
<gene>
    <name evidence="12" type="ORF">NMOB1V02_LOCUS12303</name>
</gene>
<evidence type="ECO:0000256" key="11">
    <source>
        <dbReference type="SAM" id="SignalP"/>
    </source>
</evidence>
<keyword evidence="13" id="KW-1185">Reference proteome</keyword>
<feature type="chain" id="PRO_5036210510" description="Protein Wnt" evidence="11">
    <location>
        <begin position="17"/>
        <end position="206"/>
    </location>
</feature>
<feature type="signal peptide" evidence="11">
    <location>
        <begin position="1"/>
        <end position="16"/>
    </location>
</feature>
<proteinExistence type="inferred from homology"/>
<evidence type="ECO:0000256" key="4">
    <source>
        <dbReference type="ARBA" id="ARBA00022525"/>
    </source>
</evidence>
<dbReference type="SMART" id="SM00097">
    <property type="entry name" value="WNT1"/>
    <property type="match status" value="1"/>
</dbReference>
<comment type="similarity">
    <text evidence="2 10">Belongs to the Wnt family.</text>
</comment>
<comment type="subcellular location">
    <subcellularLocation>
        <location evidence="1 10">Secreted</location>
        <location evidence="1 10">Extracellular space</location>
        <location evidence="1 10">Extracellular matrix</location>
    </subcellularLocation>
</comment>
<evidence type="ECO:0000256" key="6">
    <source>
        <dbReference type="ARBA" id="ARBA00022687"/>
    </source>
</evidence>
<protein>
    <recommendedName>
        <fullName evidence="10">Protein Wnt</fullName>
    </recommendedName>
</protein>
<evidence type="ECO:0000256" key="7">
    <source>
        <dbReference type="ARBA" id="ARBA00023157"/>
    </source>
</evidence>
<dbReference type="GO" id="GO:0005615">
    <property type="term" value="C:extracellular space"/>
    <property type="evidence" value="ECO:0007669"/>
    <property type="project" value="TreeGrafter"/>
</dbReference>
<evidence type="ECO:0000256" key="1">
    <source>
        <dbReference type="ARBA" id="ARBA00004498"/>
    </source>
</evidence>
<comment type="function">
    <text evidence="10">Ligand for members of the frizzled family of seven transmembrane receptors.</text>
</comment>
<evidence type="ECO:0000256" key="3">
    <source>
        <dbReference type="ARBA" id="ARBA00022473"/>
    </source>
</evidence>
<dbReference type="OrthoDB" id="5945655at2759"/>
<sequence>HLYLTILLFACNYVSAVKEAAFVHAISSAGVVDAVGRSCRDGQLSSCGCSQAARPSELKAEWRWGGCGDNLKYGYKFSQTFVDGREREKKSRKGAKRLKSRALMNLHNNEAGRRSVFKNSKVKCKCHGVSGSCSLITCWQQLAPFREIGDYLFRKYETAAMVKFTHRGKMLIKKSRHRAMPTPEDLVYMENSPDYCERNDLYGSFG</sequence>
<evidence type="ECO:0000256" key="5">
    <source>
        <dbReference type="ARBA" id="ARBA00022530"/>
    </source>
</evidence>
<organism evidence="12">
    <name type="scientific">Notodromas monacha</name>
    <dbReference type="NCBI Taxonomy" id="399045"/>
    <lineage>
        <taxon>Eukaryota</taxon>
        <taxon>Metazoa</taxon>
        <taxon>Ecdysozoa</taxon>
        <taxon>Arthropoda</taxon>
        <taxon>Crustacea</taxon>
        <taxon>Oligostraca</taxon>
        <taxon>Ostracoda</taxon>
        <taxon>Podocopa</taxon>
        <taxon>Podocopida</taxon>
        <taxon>Cypridocopina</taxon>
        <taxon>Cypridoidea</taxon>
        <taxon>Cyprididae</taxon>
        <taxon>Notodromas</taxon>
    </lineage>
</organism>